<feature type="region of interest" description="Disordered" evidence="2">
    <location>
        <begin position="1484"/>
        <end position="1518"/>
    </location>
</feature>
<evidence type="ECO:0000313" key="5">
    <source>
        <dbReference type="Proteomes" id="UP000051952"/>
    </source>
</evidence>
<feature type="compositionally biased region" description="Polar residues" evidence="2">
    <location>
        <begin position="546"/>
        <end position="560"/>
    </location>
</feature>
<feature type="region of interest" description="Disordered" evidence="2">
    <location>
        <begin position="351"/>
        <end position="371"/>
    </location>
</feature>
<feature type="region of interest" description="Disordered" evidence="2">
    <location>
        <begin position="514"/>
        <end position="560"/>
    </location>
</feature>
<name>A0A0S4IX43_BODSA</name>
<feature type="region of interest" description="Disordered" evidence="2">
    <location>
        <begin position="229"/>
        <end position="256"/>
    </location>
</feature>
<dbReference type="SMART" id="SM00456">
    <property type="entry name" value="WW"/>
    <property type="match status" value="1"/>
</dbReference>
<protein>
    <recommendedName>
        <fullName evidence="3">WW domain-containing protein</fullName>
    </recommendedName>
</protein>
<accession>A0A0S4IX43</accession>
<feature type="coiled-coil region" evidence="1">
    <location>
        <begin position="1054"/>
        <end position="1088"/>
    </location>
</feature>
<dbReference type="Pfam" id="PF00397">
    <property type="entry name" value="WW"/>
    <property type="match status" value="1"/>
</dbReference>
<dbReference type="CDD" id="cd00201">
    <property type="entry name" value="WW"/>
    <property type="match status" value="1"/>
</dbReference>
<sequence length="1577" mass="169953">MNEVNNVAHHEVWASALVFPSQQPTATLTALSPQKFTSDAELTSTTAGLFSIALTSSVDEDGPVIPFSSFDVICAEHGSVELSDPLAFPHNLFLIAPPGSAGVDLPSTPFQPILEGPSFRRLLEEPYRNGRNSVLCLRQAAAVVADVDDDVEARREPICPHELMIGTPDAFGLLPLVLKMVYEFVAPALASPRDENVNDDERFVDAGVEPLVIQTSFIALTTNTCLDLSGGAPSEEGESKSTAKQPSPRIDIVEGGGPHMLTGSSWQFSNERRMMSRTLDDALETLDLGLDALAHAVDTNVVRGESVCTLVFTVYFHTPRHTSSLTIVNIGQDESLLKWLDESLAGSTAARAATASAPSPPNTCHDNDDVSSSYVPQPLHHHAATLLIPLICKGDFLVGTIFSPPPLTSHAFQDEKGRVTFQLAIDNAARSKLLCNCVTQRPPLPGSAFSSLLDMWRYPTAAASTSLESQTDVATNPSRGGELPLPLGWEAMMTDDGRVYYVDHIHRCTTWEHPCSSPSGGAGDEGEQNVDHNGSSSREGSGGRQYITTTTTNREDSNNSSAAELFSVDHDQQCWGAAGSASYQRPQSNNNAGAGTPPFISNVSEISLMIMDPDMVAPRVILSGSRDVSAVVEQEIASASANTPRVAGVVGAPSYMALNAETNHQGTTPTATVVGTPTTTKLFASPEQMNEVTLAAVVSAGIMSPSSVNNGAGEIIACGDMNIIVPAGVAEELRSAGGGATTLTDDAAHSISTTNFIEDLARSISSIGSSHSSRDSDGPEAERDAAALEDVRYYLARPSTDDEKIESFLFELESILKRSIEAETRTKQLELENAELRSLLSNAAEARSIEESTVIVTTATTTTTTTTAPVVVASEDGDEVRNRQEHSSSTHILTAIANLTVSKSYRGAEIVLSATSTTSGPTSKAATSDETVILRIVESLLQEHHELAEQLSILQQQQNKSESLPTTAHQCTPEDHATICSENEAAADDDDSHQLHAEEASSSAEAGHDDGATTISVVKHRQLLHELDRAMYKKHVDIVARLCEKQKDVIRNLYSDFDLSLKEAHQRNEELEQQFNKTTAELEGWKLRSAFSATEQRQNQQEQHHQSPQQRPRSPKAMMPHPAGTMGAVFGIAALGSVQEPSPSLRRYGDDDDDDDVNNNEIVEDIVARRVEPLHHVAFTNNEFVLRESSSNAAVAVNEKRGVRDVRLSLLDSLKETDSEHALLVREDRSNDVLLHDQAELLARIQRYRSRQQAETSYADHDEVNHHHHPTHHSTTASLQTTPILTSGKSPTTGHMYSSSNSNHIRSTSPLSLPATTKSPSGNVSSTNYRHQSRAPPALLPGAVWQAKRTAPQSHRGSSPFTNPVTAVDLLKQRHSNIQQLMSETQQRTPSSSSQRAPTAVEQLQLHPQFLASAEEVRQYSMSFESSIDINRAASTNNSTGPSPLSKTRRTASPNSAKSLLSTPYSSPINAADLMRRYSSTSIASAVGRKSTSPLQRSYSSGGAPQVPPPSSVAGNPYISSSTAANQFCIPGAYRQVHSPKRLVRNGQGSNHALLRVPNSRSTSAGAHEIDPYTYHE</sequence>
<reference evidence="5" key="1">
    <citation type="submission" date="2015-09" db="EMBL/GenBank/DDBJ databases">
        <authorList>
            <consortium name="Pathogen Informatics"/>
        </authorList>
    </citation>
    <scope>NUCLEOTIDE SEQUENCE [LARGE SCALE GENOMIC DNA]</scope>
    <source>
        <strain evidence="5">Lake Konstanz</strain>
    </source>
</reference>
<dbReference type="SUPFAM" id="SSF51045">
    <property type="entry name" value="WW domain"/>
    <property type="match status" value="1"/>
</dbReference>
<feature type="region of interest" description="Disordered" evidence="2">
    <location>
        <begin position="1544"/>
        <end position="1577"/>
    </location>
</feature>
<evidence type="ECO:0000259" key="3">
    <source>
        <dbReference type="PROSITE" id="PS50020"/>
    </source>
</evidence>
<keyword evidence="1" id="KW-0175">Coiled coil</keyword>
<evidence type="ECO:0000313" key="4">
    <source>
        <dbReference type="EMBL" id="CUG06623.1"/>
    </source>
</evidence>
<dbReference type="Gene3D" id="2.20.70.10">
    <property type="match status" value="1"/>
</dbReference>
<dbReference type="OrthoDB" id="3045089at2759"/>
<proteinExistence type="predicted"/>
<feature type="region of interest" description="Disordered" evidence="2">
    <location>
        <begin position="1433"/>
        <end position="1466"/>
    </location>
</feature>
<evidence type="ECO:0000256" key="1">
    <source>
        <dbReference type="SAM" id="Coils"/>
    </source>
</evidence>
<feature type="region of interest" description="Disordered" evidence="2">
    <location>
        <begin position="986"/>
        <end position="1010"/>
    </location>
</feature>
<feature type="compositionally biased region" description="Polar residues" evidence="2">
    <location>
        <begin position="1304"/>
        <end position="1330"/>
    </location>
</feature>
<feature type="compositionally biased region" description="Polar residues" evidence="2">
    <location>
        <begin position="1277"/>
        <end position="1297"/>
    </location>
</feature>
<feature type="region of interest" description="Disordered" evidence="2">
    <location>
        <begin position="1092"/>
        <end position="1124"/>
    </location>
</feature>
<feature type="compositionally biased region" description="Polar residues" evidence="2">
    <location>
        <begin position="1484"/>
        <end position="1503"/>
    </location>
</feature>
<dbReference type="InterPro" id="IPR001202">
    <property type="entry name" value="WW_dom"/>
</dbReference>
<dbReference type="VEuPathDB" id="TriTrypDB:BSAL_73250"/>
<dbReference type="PROSITE" id="PS50020">
    <property type="entry name" value="WW_DOMAIN_2"/>
    <property type="match status" value="1"/>
</dbReference>
<dbReference type="Proteomes" id="UP000051952">
    <property type="component" value="Unassembled WGS sequence"/>
</dbReference>
<gene>
    <name evidence="4" type="ORF">BSAL_73250</name>
</gene>
<evidence type="ECO:0000256" key="2">
    <source>
        <dbReference type="SAM" id="MobiDB-lite"/>
    </source>
</evidence>
<feature type="region of interest" description="Disordered" evidence="2">
    <location>
        <begin position="1253"/>
        <end position="1335"/>
    </location>
</feature>
<feature type="compositionally biased region" description="Low complexity" evidence="2">
    <location>
        <begin position="1095"/>
        <end position="1112"/>
    </location>
</feature>
<organism evidence="4 5">
    <name type="scientific">Bodo saltans</name>
    <name type="common">Flagellated protozoan</name>
    <dbReference type="NCBI Taxonomy" id="75058"/>
    <lineage>
        <taxon>Eukaryota</taxon>
        <taxon>Discoba</taxon>
        <taxon>Euglenozoa</taxon>
        <taxon>Kinetoplastea</taxon>
        <taxon>Metakinetoplastina</taxon>
        <taxon>Eubodonida</taxon>
        <taxon>Bodonidae</taxon>
        <taxon>Bodo</taxon>
    </lineage>
</organism>
<feature type="compositionally biased region" description="Basic and acidic residues" evidence="2">
    <location>
        <begin position="1568"/>
        <end position="1577"/>
    </location>
</feature>
<dbReference type="InterPro" id="IPR036020">
    <property type="entry name" value="WW_dom_sf"/>
</dbReference>
<keyword evidence="5" id="KW-1185">Reference proteome</keyword>
<feature type="domain" description="WW" evidence="3">
    <location>
        <begin position="483"/>
        <end position="516"/>
    </location>
</feature>
<dbReference type="EMBL" id="CYKH01000609">
    <property type="protein sequence ID" value="CUG06623.1"/>
    <property type="molecule type" value="Genomic_DNA"/>
</dbReference>
<feature type="coiled-coil region" evidence="1">
    <location>
        <begin position="817"/>
        <end position="846"/>
    </location>
</feature>
<dbReference type="PROSITE" id="PS01159">
    <property type="entry name" value="WW_DOMAIN_1"/>
    <property type="match status" value="1"/>
</dbReference>